<dbReference type="Gene3D" id="3.30.559.10">
    <property type="entry name" value="Chloramphenicol acetyltransferase-like domain"/>
    <property type="match status" value="3"/>
</dbReference>
<dbReference type="InterPro" id="IPR023213">
    <property type="entry name" value="CAT-like_dom_sf"/>
</dbReference>
<dbReference type="Gene3D" id="1.10.1200.10">
    <property type="entry name" value="ACP-like"/>
    <property type="match status" value="2"/>
</dbReference>
<dbReference type="CDD" id="cd05930">
    <property type="entry name" value="A_NRPS"/>
    <property type="match status" value="3"/>
</dbReference>
<reference evidence="7" key="1">
    <citation type="submission" date="2024-07" db="EMBL/GenBank/DDBJ databases">
        <title>Complete genome sequences of cellulolytic bacteria, Kitasatospora sp. CMC57 and Streptomyces sp. CMC78, isolated from Japanese agricultural soil.</title>
        <authorList>
            <person name="Hashimoto T."/>
            <person name="Ito M."/>
            <person name="Iwamoto M."/>
            <person name="Fukahori D."/>
            <person name="Shoda T."/>
            <person name="Sakoda M."/>
            <person name="Morohoshi T."/>
            <person name="Mitsuboshi M."/>
            <person name="Nishizawa T."/>
        </authorList>
    </citation>
    <scope>NUCLEOTIDE SEQUENCE</scope>
    <source>
        <strain evidence="7">CMC57</strain>
    </source>
</reference>
<dbReference type="InterPro" id="IPR001031">
    <property type="entry name" value="Thioesterase"/>
</dbReference>
<evidence type="ECO:0000313" key="7">
    <source>
        <dbReference type="EMBL" id="BFP44689.1"/>
    </source>
</evidence>
<dbReference type="InterPro" id="IPR020806">
    <property type="entry name" value="PKS_PP-bd"/>
</dbReference>
<dbReference type="SUPFAM" id="SSF47336">
    <property type="entry name" value="ACP-like"/>
    <property type="match status" value="3"/>
</dbReference>
<dbReference type="Gene3D" id="2.30.38.10">
    <property type="entry name" value="Luciferase, Domain 3"/>
    <property type="match status" value="3"/>
</dbReference>
<dbReference type="GO" id="GO:0003824">
    <property type="term" value="F:catalytic activity"/>
    <property type="evidence" value="ECO:0007669"/>
    <property type="project" value="InterPro"/>
</dbReference>
<dbReference type="GO" id="GO:0044550">
    <property type="term" value="P:secondary metabolite biosynthetic process"/>
    <property type="evidence" value="ECO:0007669"/>
    <property type="project" value="UniProtKB-ARBA"/>
</dbReference>
<dbReference type="NCBIfam" id="NF003417">
    <property type="entry name" value="PRK04813.1"/>
    <property type="match status" value="3"/>
</dbReference>
<dbReference type="PANTHER" id="PTHR45527">
    <property type="entry name" value="NONRIBOSOMAL PEPTIDE SYNTHETASE"/>
    <property type="match status" value="1"/>
</dbReference>
<dbReference type="Pfam" id="PF00501">
    <property type="entry name" value="AMP-binding"/>
    <property type="match status" value="3"/>
</dbReference>
<dbReference type="InterPro" id="IPR020845">
    <property type="entry name" value="AMP-binding_CS"/>
</dbReference>
<protein>
    <submittedName>
        <fullName evidence="7">Non-ribosomal peptide synthetase</fullName>
    </submittedName>
</protein>
<dbReference type="SMART" id="SM00823">
    <property type="entry name" value="PKS_PP"/>
    <property type="match status" value="3"/>
</dbReference>
<dbReference type="InterPro" id="IPR006162">
    <property type="entry name" value="Ppantetheine_attach_site"/>
</dbReference>
<evidence type="ECO:0000256" key="2">
    <source>
        <dbReference type="ARBA" id="ARBA00006432"/>
    </source>
</evidence>
<dbReference type="SUPFAM" id="SSF56801">
    <property type="entry name" value="Acetyl-CoA synthetase-like"/>
    <property type="match status" value="3"/>
</dbReference>
<dbReference type="InterPro" id="IPR001242">
    <property type="entry name" value="Condensation_dom"/>
</dbReference>
<dbReference type="FunFam" id="3.30.300.30:FF:000010">
    <property type="entry name" value="Enterobactin synthetase component F"/>
    <property type="match status" value="3"/>
</dbReference>
<dbReference type="FunFam" id="2.30.38.10:FF:000001">
    <property type="entry name" value="Non-ribosomal peptide synthetase PvdI"/>
    <property type="match status" value="3"/>
</dbReference>
<dbReference type="Pfam" id="PF00550">
    <property type="entry name" value="PP-binding"/>
    <property type="match status" value="3"/>
</dbReference>
<dbReference type="InterPro" id="IPR010071">
    <property type="entry name" value="AA_adenyl_dom"/>
</dbReference>
<dbReference type="FunFam" id="3.40.50.980:FF:000001">
    <property type="entry name" value="Non-ribosomal peptide synthetase"/>
    <property type="match status" value="3"/>
</dbReference>
<comment type="cofactor">
    <cofactor evidence="1">
        <name>pantetheine 4'-phosphate</name>
        <dbReference type="ChEBI" id="CHEBI:47942"/>
    </cofactor>
</comment>
<dbReference type="InterPro" id="IPR009081">
    <property type="entry name" value="PP-bd_ACP"/>
</dbReference>
<accession>A0AB33JN63</accession>
<evidence type="ECO:0000256" key="5">
    <source>
        <dbReference type="SAM" id="MobiDB-lite"/>
    </source>
</evidence>
<name>A0AB33JN63_9ACTN</name>
<dbReference type="GO" id="GO:0008610">
    <property type="term" value="P:lipid biosynthetic process"/>
    <property type="evidence" value="ECO:0007669"/>
    <property type="project" value="UniProtKB-ARBA"/>
</dbReference>
<feature type="domain" description="Carrier" evidence="6">
    <location>
        <begin position="2014"/>
        <end position="2089"/>
    </location>
</feature>
<dbReference type="FunFam" id="3.40.50.12780:FF:000012">
    <property type="entry name" value="Non-ribosomal peptide synthetase"/>
    <property type="match status" value="1"/>
</dbReference>
<dbReference type="SUPFAM" id="SSF52777">
    <property type="entry name" value="CoA-dependent acyltransferases"/>
    <property type="match status" value="6"/>
</dbReference>
<dbReference type="RefSeq" id="WP_407987266.1">
    <property type="nucleotide sequence ID" value="NZ_AP035881.2"/>
</dbReference>
<dbReference type="FunFam" id="1.10.1200.10:FF:000005">
    <property type="entry name" value="Nonribosomal peptide synthetase 1"/>
    <property type="match status" value="1"/>
</dbReference>
<proteinExistence type="inferred from homology"/>
<dbReference type="Gene3D" id="3.30.300.30">
    <property type="match status" value="3"/>
</dbReference>
<dbReference type="GO" id="GO:0031177">
    <property type="term" value="F:phosphopantetheine binding"/>
    <property type="evidence" value="ECO:0007669"/>
    <property type="project" value="InterPro"/>
</dbReference>
<dbReference type="PANTHER" id="PTHR45527:SF1">
    <property type="entry name" value="FATTY ACID SYNTHASE"/>
    <property type="match status" value="1"/>
</dbReference>
<dbReference type="SUPFAM" id="SSF53474">
    <property type="entry name" value="alpha/beta-Hydrolases"/>
    <property type="match status" value="1"/>
</dbReference>
<dbReference type="GO" id="GO:0072330">
    <property type="term" value="P:monocarboxylic acid biosynthetic process"/>
    <property type="evidence" value="ECO:0007669"/>
    <property type="project" value="UniProtKB-ARBA"/>
</dbReference>
<feature type="domain" description="Carrier" evidence="6">
    <location>
        <begin position="3058"/>
        <end position="3133"/>
    </location>
</feature>
<dbReference type="InterPro" id="IPR036736">
    <property type="entry name" value="ACP-like_sf"/>
</dbReference>
<dbReference type="PROSITE" id="PS00455">
    <property type="entry name" value="AMP_BINDING"/>
    <property type="match status" value="3"/>
</dbReference>
<dbReference type="EMBL" id="AP035881">
    <property type="protein sequence ID" value="BFP44689.1"/>
    <property type="molecule type" value="Genomic_DNA"/>
</dbReference>
<dbReference type="InterPro" id="IPR000873">
    <property type="entry name" value="AMP-dep_synth/lig_dom"/>
</dbReference>
<comment type="similarity">
    <text evidence="2">Belongs to the ATP-dependent AMP-binding enzyme family.</text>
</comment>
<evidence type="ECO:0000259" key="6">
    <source>
        <dbReference type="PROSITE" id="PS50075"/>
    </source>
</evidence>
<dbReference type="NCBIfam" id="TIGR01733">
    <property type="entry name" value="AA-adenyl-dom"/>
    <property type="match status" value="3"/>
</dbReference>
<dbReference type="Gene3D" id="3.40.50.980">
    <property type="match status" value="6"/>
</dbReference>
<dbReference type="Pfam" id="PF13193">
    <property type="entry name" value="AMP-binding_C"/>
    <property type="match status" value="3"/>
</dbReference>
<feature type="region of interest" description="Disordered" evidence="5">
    <location>
        <begin position="1994"/>
        <end position="2015"/>
    </location>
</feature>
<dbReference type="FunFam" id="1.10.1200.10:FF:000016">
    <property type="entry name" value="Non-ribosomal peptide synthase"/>
    <property type="match status" value="2"/>
</dbReference>
<sequence length="3399" mass="366835">MIPLSYAQTRLWFYEQIAGTSSAYNLPYALRLTGELDTEALRLALTDVLDRHEALRTTYGELDGQPFQRVLPIEEVAPVWTVAPCSEQSLETELAAACNLAFDLTAELPIRPFLFRLAEHEHVLLLVMHHIATDGWSLGPLTRDLAAAYRARRKGAAPDWEPLPVQYADYTLWQHELLGTDADPESLLSQQLAHWCDALAGLPDEVALPLDRPRPAAPSHKGTAVSAVSTPELHGRLLAFAREQNATVFMVVQAALATLMSRLGAGTDIPLGTATAGRSDEALDDLVGFFVNTLVLRTDVSGDPGFRELVGRVRESDLAAFANQDVPFERLVEELNPVRSLARHPLFQIMLLAQQAGDDTGSGPDFAELGTAPLPVGTDAVKFDLTLAIGESHRDGNPAGLRLNADYATEVLDGDSVRRLLNQLLRLLDSALATPELPVSRLDLLSEAERHTLLVEWNDTTVPLPDGRLLPELIAGHARRTPTAVAVEHGPQQLTYAELDTRANRLAHHLIGLGAASGVLVGVCLERGIDRIVTLLAILRTGAAYVTLDASYPADRLAFIAEDAALPLLVTEPGLLDRLPATSAALVLLDGVPDGPDTAPVVTVRPADAAYVIYTSGSTGRPKGVVCTHAGLTDLCAWKVREFDLGTGDRASQLSTPGFDSSVVELWPLLAAGGTACLPDSRLLEDAEALTQWIADSGITVCFMPTPRLEAVLDDLTERPGALRLIYVGGDTLRRWPAPDSPFRLNNQYGPTEFTVAATAADLGPEPVPGALPPIGRPNDNTRLYVLDRHLAPVPVGATGELYLAGAGLARGYLDRPGLTAERFVACPYGAPGERMYRTGDLVRLRPDGQLAFAGRADQQVKIRGLRIELGEIEALLTRHPDVTQVALDLHQGPGDRKDLVAYLTGNRRLDPAELRRHAAQWLPDYMVPTVFVQLDALPLTPNGKLDRRALPTPELPARQAGRGPRNAREELLCGIFADLLGLESVGIDESFFDLGGHSLLVTRLISRVRAVIGAELTVKAVFEAPTIADLVNQLVTEGDRRPGLRRTDRDAAIPLSPAQARLWFYEQAQRGADSTAYNFPYAIRLRGELDISALQLALDDVIARHETLRTTYQEVDGEPRQRIVPAEAAHPGWTFGRCAEPDLSAELARACNVPFDLATDLPIRPYLLQLADDQHVLLLVLHHIATDGWSLGPFTRDLATAYRARRDGAAPDWQPLPVQYADYTRWQHELLGTDEDPGTLLSRQLAHWREALAGLPDEVTLPLDRPRPATPTHQGAAVTLTSSPELHARLLAFTREQHATLYMVAQAALAALLSRLGAGTDIPLGSATAGRTDEALDDLVGFFVNTLVLRTDISGDPGFGELVGRVRESDLAALANQDVPFERLVEELNPARSLARHPLFQIMLLAQPPGSDGQGPEFTGLTTEPVPVGTDAVKFDLTLAVTETRQDGAPAGLRLNADYATELLDQDSVTRLLGQFLRLLESGLDAPTLPVSALDLLSEAERQTVLVEWNDTAVAFPTDRRVHEVIARHARLTPTATALECGTERLSYAELDAAANRLAHHLIDRRVTPGALVGVCLERGTAQVVTMLAILKAGAAYVPLDASYPAERLAFIAEDAGLTLVVTQAELADRLPTTTAVLFGAQSGPDTAPQVPVHPRDAAYVIYTSGSTGRPKGVVCEHAGLSNLADWMIHEYGLTAADRSSQLATPGFDSSVMELWSILCAGGTACLPTPHLLDDAEALTQWVADSGITACYMPTPRMEAALDDLTANPGALRLIYLGGDTLRRWPAPGVPFRMSNQYGPTEFTVTTTAADLGPEPSPGALPPIGRPAANTRVYVLDDRLNPVPVGAVGELYLAGTGLTRGYLNRPGLTAERFVACPYGAPGERMYRTGDLVRLRSDGQLAFGGRADQQVKIRGLRIELGEIEALLTRHPEVTQVALLVREDRPGDRRLVAYLTGNRRLDPAELSRYAARWLPQYMVPSAFVQLDRLPLTPNGKLDRRALPAPELPSGETGRAPRDERERVLCAIFAEVLRQPAVTIDDSFFDLGGHSLLVTRLISRVRTALGAELTIQAVFEAPTIAELAARLTGETRPALRPTERGAVVPLSHAQLRLWFHEQIQGPGPAYNLPHALRLTGELDTAALRLALADVLERHEALRTTYGELDGEPQQLVQPVGAVPDWSHADCTESELNAVLAAACGHVFDLTTDLPIQPFLYRLGDQEHVLLLVMHHIATDGWSLGPLVRDLATAYRARCTGGTPDWRPLPVQYADYRLWQHELLGTDDDPESLLSRQLAHWRQALAGLPEEVPLPLDRPRPAKPSFRGAAATVTSSPELHARLLAFTREQHATLYMVAQAALGALLARLGAGTDIPVGSATAGRTDEALDDLVGFFVNTLVLRTDVSGDPTFRELVDRVRESDLAAYANQDIPFERIVEELNPTRSLSRHPLFQIMLLAQPPGEGTGPVFHGLTTGPLAIGTGAAKFDLTLAVAETEQDGAPAGLRLNADYATDLFDHETATRLLDQFLRLLDSALAAPELPVSRLDLLSEAERQTALVDWNDTAVPAATDRPVPERIAEHARRTPTAIALEHQDQRITYGELDSNANRLAHHLIDRGVTPGALVGVCLDRGTELITALLAILKAGAAYVPLDASHPAERLAFLVEDAALTLVITRPELADRLPDVPLVLPGHPAGPDTAPPVVIHPRDAAYVIHTSGSTGRPKGVVGEHAGLTDLCAWITGEYGLIATDRASQLAAPGFDASVMELWPVLTAGGTAVLPDTTLLDDAEALTRWVTEAGITACFMPTPRLEAALDDLTADPGVLRLVYLGGDTLHRWPAAGVPFRMVNMYGPTEFTVAATAADLGPEPSPGALPPIGGPVHNTRVYVLDRHLAPVPVGATGELYLAGAGLTRGYLNRPGLTAERFTANPYGTPGERMYRTGDLVRRRPDGQLAFAGRADQQVKIRGLRIELGEIEAQLARHPEVGQVALDVREDQPGSRRLVAYLTAGHPLDPAELRAFAAEQLPDYMVPAAFVQLDALPLTPNGKLDRRALPAPELSVRRPSRAPRDERDRTLCGIFAQVLGQPEVGIDDDFFDLGGHSLLATRLISRIRSALGVRISLRALFEAPTVAELAGRLDFGEESDALTVLLPLRPRGARTPLFCVHPAAGLSWVFSGLLSTLDPEQPVYGLQSQGFADPEAAPASIEEMAKDYLEQIRQVQPTGPYQLLGWSYGGAVAHSMAVQLRAAGEEVALLAMLDGYPPIPAQLRDWAPEDGETLAALLSTLGYPLDGYRDGRPTPAEYRAAVQRADGPLAGLPPELLSALPRVFAGNLNLLADHQPGHFDGELLFYLATADRPADAPDPAVWQPYVGGGLTVHPIDCAHARMTGPAPLAAIRPTLTAALGDPR</sequence>
<dbReference type="PROSITE" id="PS50075">
    <property type="entry name" value="CARRIER"/>
    <property type="match status" value="3"/>
</dbReference>
<dbReference type="InterPro" id="IPR025110">
    <property type="entry name" value="AMP-bd_C"/>
</dbReference>
<dbReference type="Gene3D" id="3.30.559.30">
    <property type="entry name" value="Nonribosomal peptide synthetase, condensation domain"/>
    <property type="match status" value="3"/>
</dbReference>
<dbReference type="GO" id="GO:0017000">
    <property type="term" value="P:antibiotic biosynthetic process"/>
    <property type="evidence" value="ECO:0007669"/>
    <property type="project" value="UniProtKB-ARBA"/>
</dbReference>
<keyword evidence="3" id="KW-0596">Phosphopantetheine</keyword>
<dbReference type="Gene3D" id="3.40.50.1820">
    <property type="entry name" value="alpha/beta hydrolase"/>
    <property type="match status" value="1"/>
</dbReference>
<dbReference type="CDD" id="cd19540">
    <property type="entry name" value="LCL_NRPS-like"/>
    <property type="match status" value="3"/>
</dbReference>
<dbReference type="GO" id="GO:0005829">
    <property type="term" value="C:cytosol"/>
    <property type="evidence" value="ECO:0007669"/>
    <property type="project" value="TreeGrafter"/>
</dbReference>
<feature type="domain" description="Carrier" evidence="6">
    <location>
        <begin position="964"/>
        <end position="1039"/>
    </location>
</feature>
<dbReference type="Pfam" id="PF00668">
    <property type="entry name" value="Condensation"/>
    <property type="match status" value="3"/>
</dbReference>
<dbReference type="GO" id="GO:0043041">
    <property type="term" value="P:amino acid activation for nonribosomal peptide biosynthetic process"/>
    <property type="evidence" value="ECO:0007669"/>
    <property type="project" value="TreeGrafter"/>
</dbReference>
<evidence type="ECO:0000256" key="3">
    <source>
        <dbReference type="ARBA" id="ARBA00022450"/>
    </source>
</evidence>
<organism evidence="7">
    <name type="scientific">Kitasatospora sp. CMC57</name>
    <dbReference type="NCBI Taxonomy" id="3231513"/>
    <lineage>
        <taxon>Bacteria</taxon>
        <taxon>Bacillati</taxon>
        <taxon>Actinomycetota</taxon>
        <taxon>Actinomycetes</taxon>
        <taxon>Kitasatosporales</taxon>
        <taxon>Streptomycetaceae</taxon>
        <taxon>Kitasatospora</taxon>
    </lineage>
</organism>
<dbReference type="InterPro" id="IPR045851">
    <property type="entry name" value="AMP-bd_C_sf"/>
</dbReference>
<gene>
    <name evidence="7" type="ORF">KCMC57_10570</name>
</gene>
<dbReference type="Pfam" id="PF00975">
    <property type="entry name" value="Thioesterase"/>
    <property type="match status" value="1"/>
</dbReference>
<keyword evidence="4" id="KW-0597">Phosphoprotein</keyword>
<dbReference type="InterPro" id="IPR029058">
    <property type="entry name" value="AB_hydrolase_fold"/>
</dbReference>
<dbReference type="PROSITE" id="PS00012">
    <property type="entry name" value="PHOSPHOPANTETHEINE"/>
    <property type="match status" value="3"/>
</dbReference>
<evidence type="ECO:0000256" key="1">
    <source>
        <dbReference type="ARBA" id="ARBA00001957"/>
    </source>
</evidence>
<evidence type="ECO:0000256" key="4">
    <source>
        <dbReference type="ARBA" id="ARBA00022553"/>
    </source>
</evidence>